<keyword evidence="11" id="KW-0238">DNA-binding</keyword>
<dbReference type="SUPFAM" id="SSF46785">
    <property type="entry name" value="Winged helix' DNA-binding domain"/>
    <property type="match status" value="1"/>
</dbReference>
<keyword evidence="9" id="KW-0862">Zinc</keyword>
<accession>A0ABP3QV37</accession>
<keyword evidence="6" id="KW-0227">DNA damage</keyword>
<dbReference type="SUPFAM" id="SSF52540">
    <property type="entry name" value="P-loop containing nucleoside triphosphate hydrolases"/>
    <property type="match status" value="1"/>
</dbReference>
<keyword evidence="14" id="KW-0413">Isomerase</keyword>
<feature type="domain" description="HRDC" evidence="18">
    <location>
        <begin position="554"/>
        <end position="629"/>
    </location>
</feature>
<dbReference type="InterPro" id="IPR018982">
    <property type="entry name" value="RQC_domain"/>
</dbReference>
<dbReference type="Gene3D" id="1.10.10.10">
    <property type="entry name" value="Winged helix-like DNA-binding domain superfamily/Winged helix DNA-binding domain"/>
    <property type="match status" value="1"/>
</dbReference>
<dbReference type="Proteomes" id="UP001501588">
    <property type="component" value="Unassembled WGS sequence"/>
</dbReference>
<dbReference type="InterPro" id="IPR002121">
    <property type="entry name" value="HRDC_dom"/>
</dbReference>
<evidence type="ECO:0000256" key="3">
    <source>
        <dbReference type="ARBA" id="ARBA00005446"/>
    </source>
</evidence>
<comment type="similarity">
    <text evidence="3">Belongs to the helicase family. RecQ subfamily.</text>
</comment>
<dbReference type="SUPFAM" id="SSF47819">
    <property type="entry name" value="HRDC-like"/>
    <property type="match status" value="1"/>
</dbReference>
<dbReference type="InterPro" id="IPR004589">
    <property type="entry name" value="DNA_helicase_ATP-dep_RecQ"/>
</dbReference>
<feature type="region of interest" description="Disordered" evidence="17">
    <location>
        <begin position="529"/>
        <end position="556"/>
    </location>
</feature>
<dbReference type="EMBL" id="BAAAFZ010000060">
    <property type="protein sequence ID" value="GAA0594802.1"/>
    <property type="molecule type" value="Genomic_DNA"/>
</dbReference>
<comment type="cofactor">
    <cofactor evidence="2">
        <name>Zn(2+)</name>
        <dbReference type="ChEBI" id="CHEBI:29105"/>
    </cofactor>
</comment>
<dbReference type="InterPro" id="IPR006293">
    <property type="entry name" value="DNA_helicase_ATP-dep_RecQ_bac"/>
</dbReference>
<evidence type="ECO:0000256" key="13">
    <source>
        <dbReference type="ARBA" id="ARBA00023204"/>
    </source>
</evidence>
<dbReference type="Pfam" id="PF00271">
    <property type="entry name" value="Helicase_C"/>
    <property type="match status" value="1"/>
</dbReference>
<dbReference type="SMART" id="SM00956">
    <property type="entry name" value="RQC"/>
    <property type="match status" value="1"/>
</dbReference>
<evidence type="ECO:0000256" key="12">
    <source>
        <dbReference type="ARBA" id="ARBA00023172"/>
    </source>
</evidence>
<evidence type="ECO:0000259" key="20">
    <source>
        <dbReference type="PROSITE" id="PS51194"/>
    </source>
</evidence>
<dbReference type="CDD" id="cd17920">
    <property type="entry name" value="DEXHc_RecQ"/>
    <property type="match status" value="1"/>
</dbReference>
<dbReference type="PANTHER" id="PTHR13710:SF105">
    <property type="entry name" value="ATP-DEPENDENT DNA HELICASE Q1"/>
    <property type="match status" value="1"/>
</dbReference>
<evidence type="ECO:0000256" key="7">
    <source>
        <dbReference type="ARBA" id="ARBA00022801"/>
    </source>
</evidence>
<dbReference type="PROSITE" id="PS50967">
    <property type="entry name" value="HRDC"/>
    <property type="match status" value="1"/>
</dbReference>
<comment type="catalytic activity">
    <reaction evidence="15">
        <text>Couples ATP hydrolysis with the unwinding of duplex DNA by translocating in the 3'-5' direction.</text>
        <dbReference type="EC" id="5.6.2.4"/>
    </reaction>
</comment>
<dbReference type="GO" id="GO:0004386">
    <property type="term" value="F:helicase activity"/>
    <property type="evidence" value="ECO:0007669"/>
    <property type="project" value="UniProtKB-KW"/>
</dbReference>
<dbReference type="InterPro" id="IPR036390">
    <property type="entry name" value="WH_DNA-bd_sf"/>
</dbReference>
<dbReference type="InterPro" id="IPR010997">
    <property type="entry name" value="HRDC-like_sf"/>
</dbReference>
<dbReference type="Gene3D" id="1.10.150.80">
    <property type="entry name" value="HRDC domain"/>
    <property type="match status" value="1"/>
</dbReference>
<evidence type="ECO:0000259" key="18">
    <source>
        <dbReference type="PROSITE" id="PS50967"/>
    </source>
</evidence>
<dbReference type="Pfam" id="PF16124">
    <property type="entry name" value="RecQ_Zn_bind"/>
    <property type="match status" value="1"/>
</dbReference>
<dbReference type="Pfam" id="PF00570">
    <property type="entry name" value="HRDC"/>
    <property type="match status" value="1"/>
</dbReference>
<comment type="cofactor">
    <cofactor evidence="1">
        <name>Mg(2+)</name>
        <dbReference type="ChEBI" id="CHEBI:18420"/>
    </cofactor>
</comment>
<keyword evidence="8 21" id="KW-0347">Helicase</keyword>
<dbReference type="PROSITE" id="PS51192">
    <property type="entry name" value="HELICASE_ATP_BIND_1"/>
    <property type="match status" value="1"/>
</dbReference>
<dbReference type="EC" id="5.6.2.4" evidence="16"/>
<proteinExistence type="inferred from homology"/>
<dbReference type="InterPro" id="IPR032284">
    <property type="entry name" value="RecQ_Zn-bd"/>
</dbReference>
<evidence type="ECO:0000256" key="15">
    <source>
        <dbReference type="ARBA" id="ARBA00034617"/>
    </source>
</evidence>
<evidence type="ECO:0000313" key="22">
    <source>
        <dbReference type="Proteomes" id="UP001501588"/>
    </source>
</evidence>
<reference evidence="22" key="1">
    <citation type="journal article" date="2019" name="Int. J. Syst. Evol. Microbiol.">
        <title>The Global Catalogue of Microorganisms (GCM) 10K type strain sequencing project: providing services to taxonomists for standard genome sequencing and annotation.</title>
        <authorList>
            <consortium name="The Broad Institute Genomics Platform"/>
            <consortium name="The Broad Institute Genome Sequencing Center for Infectious Disease"/>
            <person name="Wu L."/>
            <person name="Ma J."/>
        </authorList>
    </citation>
    <scope>NUCLEOTIDE SEQUENCE [LARGE SCALE GENOMIC DNA]</scope>
    <source>
        <strain evidence="22">JCM 9933</strain>
    </source>
</reference>
<keyword evidence="22" id="KW-1185">Reference proteome</keyword>
<keyword evidence="4" id="KW-0479">Metal-binding</keyword>
<evidence type="ECO:0000256" key="6">
    <source>
        <dbReference type="ARBA" id="ARBA00022763"/>
    </source>
</evidence>
<dbReference type="SMART" id="SM00341">
    <property type="entry name" value="HRDC"/>
    <property type="match status" value="1"/>
</dbReference>
<comment type="caution">
    <text evidence="21">The sequence shown here is derived from an EMBL/GenBank/DDBJ whole genome shotgun (WGS) entry which is preliminary data.</text>
</comment>
<dbReference type="Gene3D" id="3.40.50.300">
    <property type="entry name" value="P-loop containing nucleotide triphosphate hydrolases"/>
    <property type="match status" value="2"/>
</dbReference>
<evidence type="ECO:0000256" key="16">
    <source>
        <dbReference type="NCBIfam" id="TIGR01389"/>
    </source>
</evidence>
<evidence type="ECO:0000256" key="17">
    <source>
        <dbReference type="SAM" id="MobiDB-lite"/>
    </source>
</evidence>
<dbReference type="PROSITE" id="PS51194">
    <property type="entry name" value="HELICASE_CTER"/>
    <property type="match status" value="1"/>
</dbReference>
<keyword evidence="13" id="KW-0234">DNA repair</keyword>
<evidence type="ECO:0000256" key="8">
    <source>
        <dbReference type="ARBA" id="ARBA00022806"/>
    </source>
</evidence>
<dbReference type="InterPro" id="IPR036388">
    <property type="entry name" value="WH-like_DNA-bd_sf"/>
</dbReference>
<evidence type="ECO:0000313" key="21">
    <source>
        <dbReference type="EMBL" id="GAA0594802.1"/>
    </source>
</evidence>
<dbReference type="PANTHER" id="PTHR13710">
    <property type="entry name" value="DNA HELICASE RECQ FAMILY MEMBER"/>
    <property type="match status" value="1"/>
</dbReference>
<evidence type="ECO:0000256" key="1">
    <source>
        <dbReference type="ARBA" id="ARBA00001946"/>
    </source>
</evidence>
<evidence type="ECO:0000256" key="14">
    <source>
        <dbReference type="ARBA" id="ARBA00023235"/>
    </source>
</evidence>
<sequence>MVGAGTSDMPDNTTFELAGPEPADVLHRVFGHPGFRGRQEEIIRHVVAGGSGLVLMPTGGGKSLCYQVPALCREGLAVVVSPLIALMEDQVAAMRQQGVAAAALHSDLDEDAAREVRRALAEGEVKLLYVSPERLTLEGTLSRLQERRIALFAVDEAHCVSQWGHHFRPEYRGLSVLAERFPGTPRLALTATADPRTVADILRQLSLADSPVFRGGFDRPNIGIAAAPRDQERSQLRAFVRAASDGSGAGIVYCGTRKKTEQTAEWLRADGHDALCFHAGMDARAKRDAHRRFARGDAVIMAATIAFGMGIDRPDVRWVAHTDLPRSPESWYQEIGRAGRDGAPARALLLYGAGDIAFARHRIESSPAPAEQKRIERDRLEKMVSIAEAATCRRRILLRCFGEDGPENCGACDVCVSPPVLFDGTVAAQKLLSTVLRTRLPSGGHFGLGHVLDVLCGRLTAKVAQFGHDTLSTFGIGKDLPDPAWRGVARQLVARGALDVAVESHGELVPTEAARPILRGEAKVLLREESLTPSGKRSSGARERAPGGRGAEPTMAGDPLFDALRAWRKQAAEEQGVPAYVIFHNAALDAIAAARPRDAEDLAMVPGVGRGKLERYADAVLRIVREHAG</sequence>
<keyword evidence="5" id="KW-0547">Nucleotide-binding</keyword>
<dbReference type="InterPro" id="IPR044876">
    <property type="entry name" value="HRDC_dom_sf"/>
</dbReference>
<keyword evidence="12" id="KW-0233">DNA recombination</keyword>
<organism evidence="21 22">
    <name type="scientific">Craurococcus roseus</name>
    <dbReference type="NCBI Taxonomy" id="77585"/>
    <lineage>
        <taxon>Bacteria</taxon>
        <taxon>Pseudomonadati</taxon>
        <taxon>Pseudomonadota</taxon>
        <taxon>Alphaproteobacteria</taxon>
        <taxon>Acetobacterales</taxon>
        <taxon>Acetobacteraceae</taxon>
        <taxon>Craurococcus</taxon>
    </lineage>
</organism>
<dbReference type="InterPro" id="IPR027417">
    <property type="entry name" value="P-loop_NTPase"/>
</dbReference>
<keyword evidence="7" id="KW-0378">Hydrolase</keyword>
<evidence type="ECO:0000259" key="19">
    <source>
        <dbReference type="PROSITE" id="PS51192"/>
    </source>
</evidence>
<dbReference type="SMART" id="SM00490">
    <property type="entry name" value="HELICc"/>
    <property type="match status" value="1"/>
</dbReference>
<dbReference type="NCBIfam" id="TIGR00614">
    <property type="entry name" value="recQ_fam"/>
    <property type="match status" value="1"/>
</dbReference>
<feature type="domain" description="Helicase ATP-binding" evidence="19">
    <location>
        <begin position="43"/>
        <end position="211"/>
    </location>
</feature>
<evidence type="ECO:0000256" key="11">
    <source>
        <dbReference type="ARBA" id="ARBA00023125"/>
    </source>
</evidence>
<dbReference type="Pfam" id="PF09382">
    <property type="entry name" value="RQC"/>
    <property type="match status" value="1"/>
</dbReference>
<dbReference type="NCBIfam" id="TIGR01389">
    <property type="entry name" value="recQ"/>
    <property type="match status" value="1"/>
</dbReference>
<evidence type="ECO:0000256" key="5">
    <source>
        <dbReference type="ARBA" id="ARBA00022741"/>
    </source>
</evidence>
<dbReference type="Pfam" id="PF00270">
    <property type="entry name" value="DEAD"/>
    <property type="match status" value="1"/>
</dbReference>
<evidence type="ECO:0000256" key="10">
    <source>
        <dbReference type="ARBA" id="ARBA00022840"/>
    </source>
</evidence>
<evidence type="ECO:0000256" key="9">
    <source>
        <dbReference type="ARBA" id="ARBA00022833"/>
    </source>
</evidence>
<evidence type="ECO:0000256" key="2">
    <source>
        <dbReference type="ARBA" id="ARBA00001947"/>
    </source>
</evidence>
<keyword evidence="10" id="KW-0067">ATP-binding</keyword>
<dbReference type="InterPro" id="IPR014001">
    <property type="entry name" value="Helicase_ATP-bd"/>
</dbReference>
<dbReference type="InterPro" id="IPR001650">
    <property type="entry name" value="Helicase_C-like"/>
</dbReference>
<dbReference type="SMART" id="SM00487">
    <property type="entry name" value="DEXDc"/>
    <property type="match status" value="1"/>
</dbReference>
<name>A0ABP3QV37_9PROT</name>
<feature type="domain" description="Helicase C-terminal" evidence="20">
    <location>
        <begin position="235"/>
        <end position="386"/>
    </location>
</feature>
<dbReference type="InterPro" id="IPR011545">
    <property type="entry name" value="DEAD/DEAH_box_helicase_dom"/>
</dbReference>
<protein>
    <recommendedName>
        <fullName evidence="16">DNA helicase RecQ</fullName>
        <ecNumber evidence="16">5.6.2.4</ecNumber>
    </recommendedName>
</protein>
<gene>
    <name evidence="21" type="primary">recQ</name>
    <name evidence="21" type="ORF">GCM10009416_36330</name>
</gene>
<evidence type="ECO:0000256" key="4">
    <source>
        <dbReference type="ARBA" id="ARBA00022723"/>
    </source>
</evidence>